<dbReference type="PROSITE" id="PS51079">
    <property type="entry name" value="MBT"/>
    <property type="match status" value="2"/>
</dbReference>
<comment type="subcellular location">
    <subcellularLocation>
        <location evidence="1">Nucleus</location>
    </subcellularLocation>
</comment>
<feature type="repeat" description="MBT" evidence="4">
    <location>
        <begin position="1"/>
        <end position="89"/>
    </location>
</feature>
<dbReference type="SMART" id="SM00454">
    <property type="entry name" value="SAM"/>
    <property type="match status" value="1"/>
</dbReference>
<evidence type="ECO:0000256" key="4">
    <source>
        <dbReference type="PROSITE-ProRule" id="PRU00459"/>
    </source>
</evidence>
<feature type="domain" description="SAM" evidence="6">
    <location>
        <begin position="272"/>
        <end position="320"/>
    </location>
</feature>
<proteinExistence type="predicted"/>
<dbReference type="GO" id="GO:0005634">
    <property type="term" value="C:nucleus"/>
    <property type="evidence" value="ECO:0007669"/>
    <property type="project" value="UniProtKB-SubCell"/>
</dbReference>
<dbReference type="EMBL" id="SDOV01000001">
    <property type="protein sequence ID" value="KAH7644599.1"/>
    <property type="molecule type" value="Genomic_DNA"/>
</dbReference>
<dbReference type="Pfam" id="PF00536">
    <property type="entry name" value="SAM_1"/>
    <property type="match status" value="1"/>
</dbReference>
<dbReference type="InterPro" id="IPR050548">
    <property type="entry name" value="PcG_chromatin_remod_factors"/>
</dbReference>
<dbReference type="Pfam" id="PF02820">
    <property type="entry name" value="MBT"/>
    <property type="match status" value="2"/>
</dbReference>
<comment type="caution">
    <text evidence="7">The sequence shown here is derived from an EMBL/GenBank/DDBJ whole genome shotgun (WGS) entry which is preliminary data.</text>
</comment>
<dbReference type="Gene3D" id="1.10.150.50">
    <property type="entry name" value="Transcription Factor, Ets-1"/>
    <property type="match status" value="1"/>
</dbReference>
<keyword evidence="2" id="KW-0677">Repeat</keyword>
<evidence type="ECO:0000256" key="3">
    <source>
        <dbReference type="ARBA" id="ARBA00023242"/>
    </source>
</evidence>
<dbReference type="GO" id="GO:0003682">
    <property type="term" value="F:chromatin binding"/>
    <property type="evidence" value="ECO:0007669"/>
    <property type="project" value="TreeGrafter"/>
</dbReference>
<gene>
    <name evidence="7" type="ORF">HUG17_0137</name>
</gene>
<dbReference type="SUPFAM" id="SSF63748">
    <property type="entry name" value="Tudor/PWWP/MBT"/>
    <property type="match status" value="2"/>
</dbReference>
<dbReference type="AlphaFoldDB" id="A0A9D4P6M6"/>
<dbReference type="SMART" id="SM00561">
    <property type="entry name" value="MBT"/>
    <property type="match status" value="2"/>
</dbReference>
<keyword evidence="3" id="KW-0539">Nucleus</keyword>
<protein>
    <submittedName>
        <fullName evidence="7">Polycomb sfmbt-like protein</fullName>
    </submittedName>
</protein>
<dbReference type="Gene3D" id="2.30.30.140">
    <property type="match status" value="2"/>
</dbReference>
<feature type="repeat" description="MBT" evidence="4">
    <location>
        <begin position="97"/>
        <end position="198"/>
    </location>
</feature>
<evidence type="ECO:0000313" key="7">
    <source>
        <dbReference type="EMBL" id="KAH7644599.1"/>
    </source>
</evidence>
<feature type="compositionally biased region" description="Low complexity" evidence="5">
    <location>
        <begin position="211"/>
        <end position="228"/>
    </location>
</feature>
<dbReference type="InterPro" id="IPR013761">
    <property type="entry name" value="SAM/pointed_sf"/>
</dbReference>
<sequence>MAQSAPAMCFRHHLEIPVNEFEIGHKLEVTSSVSHKLVHLATVVGMVGPRLQLRLDGCHNKMDCFKLVDNNSIRPVGTHKSRGCLLGAPLFFGKCITKYGRFCQQVLENSVHAPPNCFKKAPKIPDRNYFQPGMKLEVSDIDRPNQIVPATIKSVDGVNVLIHMDGWPEDKDYHCPYYSRSLFPVGWCQKTGHVLQPPGPYDERIISAKNNNKQRQQKRQQQQQPQPNVGNGGRKRKRKTTTSTPVDGKPSGSNAMNRYKAQLPPRAVVHQWPVDELVQFLKMRFPQFHRFEQKFRSHEIDGHAFLLLTDHDLMKYLGVNKSHTLKMIDLIEKINFH</sequence>
<dbReference type="Proteomes" id="UP000828236">
    <property type="component" value="Unassembled WGS sequence"/>
</dbReference>
<dbReference type="PANTHER" id="PTHR12247:SF85">
    <property type="entry name" value="SEX COMB ON MIDLEG-LIKE PROTEIN 4"/>
    <property type="match status" value="1"/>
</dbReference>
<feature type="region of interest" description="Disordered" evidence="5">
    <location>
        <begin position="211"/>
        <end position="257"/>
    </location>
</feature>
<dbReference type="GO" id="GO:0042393">
    <property type="term" value="F:histone binding"/>
    <property type="evidence" value="ECO:0007669"/>
    <property type="project" value="TreeGrafter"/>
</dbReference>
<reference evidence="7" key="1">
    <citation type="submission" date="2020-06" db="EMBL/GenBank/DDBJ databases">
        <authorList>
            <person name="Ji K."/>
            <person name="Li J."/>
        </authorList>
    </citation>
    <scope>NUCLEOTIDE SEQUENCE</scope>
    <source>
        <strain evidence="7">JKM2019</strain>
        <tissue evidence="7">Whole body</tissue>
    </source>
</reference>
<evidence type="ECO:0000256" key="1">
    <source>
        <dbReference type="ARBA" id="ARBA00004123"/>
    </source>
</evidence>
<dbReference type="PANTHER" id="PTHR12247">
    <property type="entry name" value="POLYCOMB GROUP PROTEIN"/>
    <property type="match status" value="1"/>
</dbReference>
<dbReference type="SUPFAM" id="SSF47769">
    <property type="entry name" value="SAM/Pointed domain"/>
    <property type="match status" value="1"/>
</dbReference>
<dbReference type="OrthoDB" id="5912862at2759"/>
<dbReference type="InterPro" id="IPR004092">
    <property type="entry name" value="Mbt"/>
</dbReference>
<accession>A0A9D4P6M6</accession>
<evidence type="ECO:0000256" key="5">
    <source>
        <dbReference type="SAM" id="MobiDB-lite"/>
    </source>
</evidence>
<evidence type="ECO:0000259" key="6">
    <source>
        <dbReference type="PROSITE" id="PS50105"/>
    </source>
</evidence>
<dbReference type="PROSITE" id="PS50105">
    <property type="entry name" value="SAM_DOMAIN"/>
    <property type="match status" value="1"/>
</dbReference>
<evidence type="ECO:0000256" key="2">
    <source>
        <dbReference type="ARBA" id="ARBA00022737"/>
    </source>
</evidence>
<name>A0A9D4P6M6_DERFA</name>
<dbReference type="GO" id="GO:0045892">
    <property type="term" value="P:negative regulation of DNA-templated transcription"/>
    <property type="evidence" value="ECO:0007669"/>
    <property type="project" value="TreeGrafter"/>
</dbReference>
<reference evidence="7" key="2">
    <citation type="journal article" date="2021" name="World Allergy Organ. J.">
        <title>Chromosome-level assembly of Dermatophagoides farinae genome and transcriptome reveals two novel allergens Der f 37 and Der f 39.</title>
        <authorList>
            <person name="Chen J."/>
            <person name="Cai Z."/>
            <person name="Fan D."/>
            <person name="Hu J."/>
            <person name="Hou Y."/>
            <person name="He Y."/>
            <person name="Zhang Z."/>
            <person name="Zhao Z."/>
            <person name="Gao P."/>
            <person name="Hu W."/>
            <person name="Sun J."/>
            <person name="Li J."/>
            <person name="Ji K."/>
        </authorList>
    </citation>
    <scope>NUCLEOTIDE SEQUENCE</scope>
    <source>
        <strain evidence="7">JKM2019</strain>
    </source>
</reference>
<organism evidence="7">
    <name type="scientific">Dermatophagoides farinae</name>
    <name type="common">American house dust mite</name>
    <dbReference type="NCBI Taxonomy" id="6954"/>
    <lineage>
        <taxon>Eukaryota</taxon>
        <taxon>Metazoa</taxon>
        <taxon>Ecdysozoa</taxon>
        <taxon>Arthropoda</taxon>
        <taxon>Chelicerata</taxon>
        <taxon>Arachnida</taxon>
        <taxon>Acari</taxon>
        <taxon>Acariformes</taxon>
        <taxon>Sarcoptiformes</taxon>
        <taxon>Astigmata</taxon>
        <taxon>Psoroptidia</taxon>
        <taxon>Analgoidea</taxon>
        <taxon>Pyroglyphidae</taxon>
        <taxon>Dermatophagoidinae</taxon>
        <taxon>Dermatophagoides</taxon>
    </lineage>
</organism>
<dbReference type="InterPro" id="IPR001660">
    <property type="entry name" value="SAM"/>
</dbReference>